<keyword evidence="2" id="KW-0812">Transmembrane</keyword>
<feature type="region of interest" description="Disordered" evidence="1">
    <location>
        <begin position="1"/>
        <end position="42"/>
    </location>
</feature>
<evidence type="ECO:0000256" key="2">
    <source>
        <dbReference type="SAM" id="Phobius"/>
    </source>
</evidence>
<evidence type="ECO:0000313" key="6">
    <source>
        <dbReference type="Proteomes" id="UP000052982"/>
    </source>
</evidence>
<evidence type="ECO:0000259" key="4">
    <source>
        <dbReference type="Pfam" id="PF13845"/>
    </source>
</evidence>
<dbReference type="AlphaFoldDB" id="A0A101T2E1"/>
<dbReference type="Pfam" id="PF13828">
    <property type="entry name" value="DUF4190"/>
    <property type="match status" value="1"/>
</dbReference>
<feature type="compositionally biased region" description="Pro residues" evidence="1">
    <location>
        <begin position="1"/>
        <end position="34"/>
    </location>
</feature>
<keyword evidence="2" id="KW-1133">Transmembrane helix</keyword>
<evidence type="ECO:0000259" key="3">
    <source>
        <dbReference type="Pfam" id="PF13828"/>
    </source>
</evidence>
<keyword evidence="2" id="KW-0472">Membrane</keyword>
<protein>
    <recommendedName>
        <fullName evidence="7">DUF4190 domain-containing protein</fullName>
    </recommendedName>
</protein>
<dbReference type="EMBL" id="LMWW01000016">
    <property type="protein sequence ID" value="KUN84528.1"/>
    <property type="molecule type" value="Genomic_DNA"/>
</dbReference>
<reference evidence="5 6" key="1">
    <citation type="submission" date="2015-10" db="EMBL/GenBank/DDBJ databases">
        <title>Draft genome sequence of Streptomyces griseoruber DSM 40281, type strain for the species Streptomyces griseoruber.</title>
        <authorList>
            <person name="Ruckert C."/>
            <person name="Winkler A."/>
            <person name="Kalinowski J."/>
            <person name="Kampfer P."/>
            <person name="Glaeser S."/>
        </authorList>
    </citation>
    <scope>NUCLEOTIDE SEQUENCE [LARGE SCALE GENOMIC DNA]</scope>
    <source>
        <strain evidence="5 6">DSM 40281</strain>
    </source>
</reference>
<feature type="region of interest" description="Disordered" evidence="1">
    <location>
        <begin position="383"/>
        <end position="411"/>
    </location>
</feature>
<name>A0A101T2E1_9ACTN</name>
<feature type="domain" description="Septum formation-related" evidence="4">
    <location>
        <begin position="150"/>
        <end position="247"/>
    </location>
</feature>
<evidence type="ECO:0000256" key="1">
    <source>
        <dbReference type="SAM" id="MobiDB-lite"/>
    </source>
</evidence>
<dbReference type="Proteomes" id="UP000052982">
    <property type="component" value="Unassembled WGS sequence"/>
</dbReference>
<organism evidence="5 6">
    <name type="scientific">Streptomyces griseoruber</name>
    <dbReference type="NCBI Taxonomy" id="1943"/>
    <lineage>
        <taxon>Bacteria</taxon>
        <taxon>Bacillati</taxon>
        <taxon>Actinomycetota</taxon>
        <taxon>Actinomycetes</taxon>
        <taxon>Kitasatosporales</taxon>
        <taxon>Streptomycetaceae</taxon>
        <taxon>Streptomyces</taxon>
    </lineage>
</organism>
<evidence type="ECO:0000313" key="5">
    <source>
        <dbReference type="EMBL" id="KUN84528.1"/>
    </source>
</evidence>
<gene>
    <name evidence="5" type="ORF">AQJ64_13505</name>
</gene>
<dbReference type="STRING" id="1943.AQJ64_13505"/>
<feature type="transmembrane region" description="Helical" evidence="2">
    <location>
        <begin position="70"/>
        <end position="96"/>
    </location>
</feature>
<feature type="transmembrane region" description="Helical" evidence="2">
    <location>
        <begin position="108"/>
        <end position="125"/>
    </location>
</feature>
<sequence>MSIPPPPGPQQPQDPYQPPQPHGPYPQGPYPQAPQAPQAPQGPYGAVPAPYQVWGQGYTPFARPAPVNGVAIAALVLGLLCFLPAVGLILGIIALVQIRKRGERGRGMAIAGAVVSSLGLALWALSLSTNVASEFWEGVKEGARGSSYALAAGDCFDVPGRGFDQDVYDVDEVPCADPHEGEVFGTIPLSGDDYPGDGYVTDQAEDTCWTLQDAYAMDPWALGDEVDVYYLTPTAESWEWGDREITCVFAHTDETGTLTGSLRADETNLDADQLAFLKAMAAIDEVLYEEPEDYAEEDLDANKDWAADVRDVLAEQAGALGGRTWSADAGKPVDALVEDMRDARADWAKAATAGDADTFYLHYDSGYAYVDGDTTVAAREALDLATTPPSYDEDEYGEGGSGAGGSGSEDV</sequence>
<accession>A0A101T2E1</accession>
<dbReference type="Pfam" id="PF13845">
    <property type="entry name" value="Septum_form"/>
    <property type="match status" value="1"/>
</dbReference>
<dbReference type="OrthoDB" id="3628931at2"/>
<keyword evidence="6" id="KW-1185">Reference proteome</keyword>
<dbReference type="RefSeq" id="WP_059202652.1">
    <property type="nucleotide sequence ID" value="NZ_KQ948766.1"/>
</dbReference>
<evidence type="ECO:0008006" key="7">
    <source>
        <dbReference type="Google" id="ProtNLM"/>
    </source>
</evidence>
<dbReference type="InterPro" id="IPR026004">
    <property type="entry name" value="Septum_form"/>
</dbReference>
<dbReference type="InterPro" id="IPR025241">
    <property type="entry name" value="DUF4190"/>
</dbReference>
<proteinExistence type="predicted"/>
<comment type="caution">
    <text evidence="5">The sequence shown here is derived from an EMBL/GenBank/DDBJ whole genome shotgun (WGS) entry which is preliminary data.</text>
</comment>
<feature type="domain" description="DUF4190" evidence="3">
    <location>
        <begin position="71"/>
        <end position="125"/>
    </location>
</feature>
<feature type="compositionally biased region" description="Gly residues" evidence="1">
    <location>
        <begin position="398"/>
        <end position="411"/>
    </location>
</feature>